<dbReference type="PANTHER" id="PTHR37419:SF6">
    <property type="entry name" value="KINASE HI_0665-RELATED"/>
    <property type="match status" value="1"/>
</dbReference>
<gene>
    <name evidence="2" type="ORF">HMPREF0973_00861</name>
</gene>
<dbReference type="AlphaFoldDB" id="C9MMM9"/>
<evidence type="ECO:0000313" key="3">
    <source>
        <dbReference type="Proteomes" id="UP000003327"/>
    </source>
</evidence>
<feature type="domain" description="HipA N-terminal subdomain 1" evidence="1">
    <location>
        <begin position="5"/>
        <end position="101"/>
    </location>
</feature>
<comment type="caution">
    <text evidence="2">The sequence shown here is derived from an EMBL/GenBank/DDBJ whole genome shotgun (WGS) entry which is preliminary data.</text>
</comment>
<dbReference type="OrthoDB" id="196808at2"/>
<sequence length="111" mass="12971">MRQGQVFVRDQMAGIIIENETGYNFTYSQEYLNSNHPTPVSLTLPLDQKDYHSNVLFSFFDGLIPEGWMLRIAERNWKINQRDRMGLLLSCCRDCIGDVSIVPIEQKEEER</sequence>
<dbReference type="Pfam" id="PF13657">
    <property type="entry name" value="Couple_hipA"/>
    <property type="match status" value="1"/>
</dbReference>
<name>C9MMM9_9BACT</name>
<organism evidence="2 3">
    <name type="scientific">Prevotella veroralis F0319</name>
    <dbReference type="NCBI Taxonomy" id="649761"/>
    <lineage>
        <taxon>Bacteria</taxon>
        <taxon>Pseudomonadati</taxon>
        <taxon>Bacteroidota</taxon>
        <taxon>Bacteroidia</taxon>
        <taxon>Bacteroidales</taxon>
        <taxon>Prevotellaceae</taxon>
        <taxon>Prevotella</taxon>
    </lineage>
</organism>
<dbReference type="RefSeq" id="WP_004382496.1">
    <property type="nucleotide sequence ID" value="NZ_GG698712.1"/>
</dbReference>
<keyword evidence="3" id="KW-1185">Reference proteome</keyword>
<dbReference type="eggNOG" id="COG3550">
    <property type="taxonomic scope" value="Bacteria"/>
</dbReference>
<proteinExistence type="predicted"/>
<dbReference type="STRING" id="649761.HMPREF0973_00861"/>
<dbReference type="NCBIfam" id="TIGR03071">
    <property type="entry name" value="couple_hipA"/>
    <property type="match status" value="1"/>
</dbReference>
<dbReference type="Proteomes" id="UP000003327">
    <property type="component" value="Unassembled WGS sequence"/>
</dbReference>
<dbReference type="EMBL" id="ACVA01000018">
    <property type="protein sequence ID" value="EEX19240.1"/>
    <property type="molecule type" value="Genomic_DNA"/>
</dbReference>
<dbReference type="GO" id="GO:0005829">
    <property type="term" value="C:cytosol"/>
    <property type="evidence" value="ECO:0007669"/>
    <property type="project" value="TreeGrafter"/>
</dbReference>
<reference evidence="2 3" key="1">
    <citation type="submission" date="2009-09" db="EMBL/GenBank/DDBJ databases">
        <authorList>
            <person name="Weinstock G."/>
            <person name="Sodergren E."/>
            <person name="Clifton S."/>
            <person name="Fulton L."/>
            <person name="Fulton B."/>
            <person name="Courtney L."/>
            <person name="Fronick C."/>
            <person name="Harrison M."/>
            <person name="Strong C."/>
            <person name="Farmer C."/>
            <person name="Delahaunty K."/>
            <person name="Markovic C."/>
            <person name="Hall O."/>
            <person name="Minx P."/>
            <person name="Tomlinson C."/>
            <person name="Mitreva M."/>
            <person name="Nelson J."/>
            <person name="Hou S."/>
            <person name="Wollam A."/>
            <person name="Pepin K.H."/>
            <person name="Johnson M."/>
            <person name="Bhonagiri V."/>
            <person name="Nash W.E."/>
            <person name="Warren W."/>
            <person name="Chinwalla A."/>
            <person name="Mardis E.R."/>
            <person name="Wilson R.K."/>
        </authorList>
    </citation>
    <scope>NUCLEOTIDE SEQUENCE [LARGE SCALE GENOMIC DNA]</scope>
    <source>
        <strain evidence="2 3">F0319</strain>
    </source>
</reference>
<dbReference type="HOGENOM" id="CLU_168268_1_0_10"/>
<dbReference type="PANTHER" id="PTHR37419">
    <property type="entry name" value="SERINE/THREONINE-PROTEIN KINASE TOXIN HIPA"/>
    <property type="match status" value="1"/>
</dbReference>
<dbReference type="InterPro" id="IPR017508">
    <property type="entry name" value="HipA_N1"/>
</dbReference>
<protein>
    <submittedName>
        <fullName evidence="2">HipA domain protein</fullName>
    </submittedName>
</protein>
<dbReference type="GO" id="GO:0004674">
    <property type="term" value="F:protein serine/threonine kinase activity"/>
    <property type="evidence" value="ECO:0007669"/>
    <property type="project" value="TreeGrafter"/>
</dbReference>
<evidence type="ECO:0000259" key="1">
    <source>
        <dbReference type="Pfam" id="PF13657"/>
    </source>
</evidence>
<accession>C9MMM9</accession>
<evidence type="ECO:0000313" key="2">
    <source>
        <dbReference type="EMBL" id="EEX19240.1"/>
    </source>
</evidence>
<dbReference type="InterPro" id="IPR052028">
    <property type="entry name" value="HipA_Ser/Thr_kinase"/>
</dbReference>